<accession>A0A7S8HGL4</accession>
<keyword evidence="2" id="KW-1185">Reference proteome</keyword>
<gene>
    <name evidence="1" type="ORF">G8O30_11635</name>
</gene>
<sequence length="207" mass="24438">MGSYAKIIRFDDYGFNCKPYYINNFHTANRQTRGYTNSFNLINSKIDSLHTYKQKVNESSIIKYDSKPLVGCFCFLDEFDNDRFRESLKFRLNDKKNIAYIPTQELIWVRNTSHKGIQFPYFDTVLSEGGKVSTEFVPSIFNHLMWVKMPVYLALERTKLWKESHDGNLPEWLTEFYLMEQQLETLKKFPFFSLNSLISRLSGTISP</sequence>
<dbReference type="AlphaFoldDB" id="A0A7S8HGL4"/>
<dbReference type="KEGG" id="mcui:G8O30_11635"/>
<evidence type="ECO:0000313" key="1">
    <source>
        <dbReference type="EMBL" id="QPC47555.1"/>
    </source>
</evidence>
<dbReference type="Proteomes" id="UP000593626">
    <property type="component" value="Chromosome"/>
</dbReference>
<dbReference type="RefSeq" id="WP_239672225.1">
    <property type="nucleotide sequence ID" value="NZ_CP049742.1"/>
</dbReference>
<proteinExistence type="predicted"/>
<protein>
    <submittedName>
        <fullName evidence="1">Uncharacterized protein</fullName>
    </submittedName>
</protein>
<organism evidence="1 2">
    <name type="scientific">Mangrovibacillus cuniculi</name>
    <dbReference type="NCBI Taxonomy" id="2593652"/>
    <lineage>
        <taxon>Bacteria</taxon>
        <taxon>Bacillati</taxon>
        <taxon>Bacillota</taxon>
        <taxon>Bacilli</taxon>
        <taxon>Bacillales</taxon>
        <taxon>Bacillaceae</taxon>
        <taxon>Mangrovibacillus</taxon>
    </lineage>
</organism>
<dbReference type="EMBL" id="CP049742">
    <property type="protein sequence ID" value="QPC47555.1"/>
    <property type="molecule type" value="Genomic_DNA"/>
</dbReference>
<evidence type="ECO:0000313" key="2">
    <source>
        <dbReference type="Proteomes" id="UP000593626"/>
    </source>
</evidence>
<name>A0A7S8HGL4_9BACI</name>
<reference evidence="1 2" key="1">
    <citation type="submission" date="2019-07" db="EMBL/GenBank/DDBJ databases">
        <title>Genome sequence of 2 isolates from Red Sea Mangroves.</title>
        <authorList>
            <person name="Sefrji F."/>
            <person name="Michoud G."/>
            <person name="Merlino G."/>
            <person name="Daffonchio D."/>
        </authorList>
    </citation>
    <scope>NUCLEOTIDE SEQUENCE [LARGE SCALE GENOMIC DNA]</scope>
    <source>
        <strain evidence="1 2">R1DC41</strain>
    </source>
</reference>